<feature type="region of interest" description="Disordered" evidence="1">
    <location>
        <begin position="209"/>
        <end position="242"/>
    </location>
</feature>
<proteinExistence type="predicted"/>
<sequence length="242" mass="28503">MDRQQLSPFWMGLFTQEIESSTHDNPHLTFETIVTRVLKRVSESFHLPWSHVLELSRQAPYLMDSNLHQDLLKIWTQRSKNATLDEQHCVERILGRDNVRSSDLIKLISILHKISDSKTVYEFFAMDGYQGDDPKKYVELFRYDAEDPRGKHVRAVRLLYRNKVVNTPQECRSFLESIFDDNVEGFDSEFQDMYEEHVRGQVADMAEWRREQLDKTKKKRPAEDDTKDAKKMATEGESSLQD</sequence>
<evidence type="ECO:0000313" key="3">
    <source>
        <dbReference type="Proteomes" id="UP000886998"/>
    </source>
</evidence>
<evidence type="ECO:0000256" key="1">
    <source>
        <dbReference type="SAM" id="MobiDB-lite"/>
    </source>
</evidence>
<protein>
    <submittedName>
        <fullName evidence="2">Uncharacterized protein</fullName>
    </submittedName>
</protein>
<evidence type="ECO:0000313" key="2">
    <source>
        <dbReference type="EMBL" id="GFY61720.1"/>
    </source>
</evidence>
<gene>
    <name evidence="2" type="primary">AVEN_261820_1</name>
    <name evidence="2" type="ORF">TNIN_226261</name>
</gene>
<dbReference type="OrthoDB" id="6436149at2759"/>
<keyword evidence="3" id="KW-1185">Reference proteome</keyword>
<dbReference type="Proteomes" id="UP000886998">
    <property type="component" value="Unassembled WGS sequence"/>
</dbReference>
<accession>A0A8X6XWT3</accession>
<name>A0A8X6XWT3_9ARAC</name>
<dbReference type="AlphaFoldDB" id="A0A8X6XWT3"/>
<reference evidence="2" key="1">
    <citation type="submission" date="2020-08" db="EMBL/GenBank/DDBJ databases">
        <title>Multicomponent nature underlies the extraordinary mechanical properties of spider dragline silk.</title>
        <authorList>
            <person name="Kono N."/>
            <person name="Nakamura H."/>
            <person name="Mori M."/>
            <person name="Yoshida Y."/>
            <person name="Ohtoshi R."/>
            <person name="Malay A.D."/>
            <person name="Moran D.A.P."/>
            <person name="Tomita M."/>
            <person name="Numata K."/>
            <person name="Arakawa K."/>
        </authorList>
    </citation>
    <scope>NUCLEOTIDE SEQUENCE</scope>
</reference>
<organism evidence="2 3">
    <name type="scientific">Trichonephila inaurata madagascariensis</name>
    <dbReference type="NCBI Taxonomy" id="2747483"/>
    <lineage>
        <taxon>Eukaryota</taxon>
        <taxon>Metazoa</taxon>
        <taxon>Ecdysozoa</taxon>
        <taxon>Arthropoda</taxon>
        <taxon>Chelicerata</taxon>
        <taxon>Arachnida</taxon>
        <taxon>Araneae</taxon>
        <taxon>Araneomorphae</taxon>
        <taxon>Entelegynae</taxon>
        <taxon>Araneoidea</taxon>
        <taxon>Nephilidae</taxon>
        <taxon>Trichonephila</taxon>
        <taxon>Trichonephila inaurata</taxon>
    </lineage>
</organism>
<feature type="compositionally biased region" description="Basic and acidic residues" evidence="1">
    <location>
        <begin position="209"/>
        <end position="234"/>
    </location>
</feature>
<comment type="caution">
    <text evidence="2">The sequence shown here is derived from an EMBL/GenBank/DDBJ whole genome shotgun (WGS) entry which is preliminary data.</text>
</comment>
<dbReference type="EMBL" id="BMAV01013806">
    <property type="protein sequence ID" value="GFY61720.1"/>
    <property type="molecule type" value="Genomic_DNA"/>
</dbReference>